<dbReference type="Proteomes" id="UP000037594">
    <property type="component" value="Unassembled WGS sequence"/>
</dbReference>
<accession>A0A0J8U079</accession>
<evidence type="ECO:0000313" key="1">
    <source>
        <dbReference type="EMBL" id="KMV13935.1"/>
    </source>
</evidence>
<dbReference type="PATRIC" id="fig|451644.5.peg.6708"/>
<dbReference type="EMBL" id="LFOD01000064">
    <property type="protein sequence ID" value="KMV13935.1"/>
    <property type="molecule type" value="Genomic_DNA"/>
</dbReference>
<comment type="caution">
    <text evidence="1">The sequence shown here is derived from an EMBL/GenBank/DDBJ whole genome shotgun (WGS) entry which is preliminary data.</text>
</comment>
<dbReference type="AlphaFoldDB" id="A0A0J8U079"/>
<name>A0A0J8U079_9MYCO</name>
<evidence type="ECO:0000313" key="2">
    <source>
        <dbReference type="Proteomes" id="UP000037594"/>
    </source>
</evidence>
<proteinExistence type="predicted"/>
<dbReference type="RefSeq" id="WP_048896518.1">
    <property type="nucleotide sequence ID" value="NZ_LFOD01000064.1"/>
</dbReference>
<gene>
    <name evidence="1" type="ORF">ACT17_32660</name>
</gene>
<reference evidence="1 2" key="1">
    <citation type="submission" date="2015-06" db="EMBL/GenBank/DDBJ databases">
        <title>Genome sequence of Mycobacterium conceptionense strain MLE.</title>
        <authorList>
            <person name="Greninger A.L."/>
            <person name="Cunningham G."/>
            <person name="Chiu C.Y."/>
            <person name="Miller S."/>
        </authorList>
    </citation>
    <scope>NUCLEOTIDE SEQUENCE [LARGE SCALE GENOMIC DNA]</scope>
    <source>
        <strain evidence="1 2">MLE</strain>
    </source>
</reference>
<protein>
    <submittedName>
        <fullName evidence="1">Uncharacterized protein</fullName>
    </submittedName>
</protein>
<organism evidence="1 2">
    <name type="scientific">Mycolicibacterium conceptionense</name>
    <dbReference type="NCBI Taxonomy" id="451644"/>
    <lineage>
        <taxon>Bacteria</taxon>
        <taxon>Bacillati</taxon>
        <taxon>Actinomycetota</taxon>
        <taxon>Actinomycetes</taxon>
        <taxon>Mycobacteriales</taxon>
        <taxon>Mycobacteriaceae</taxon>
        <taxon>Mycolicibacterium</taxon>
    </lineage>
</organism>
<sequence length="110" mass="12068">MTSPVTERQLEALAVLAAVDRWLTPSQFAARLWRDKEWARSGGAHEQGPDASGRHGAKVLLGLVRMKLATIRRRPGFWEARITPAGLAVLAAHRPHRTGEVHGTGNDHHA</sequence>